<dbReference type="Pfam" id="PF20199">
    <property type="entry name" value="RepSA"/>
    <property type="match status" value="1"/>
</dbReference>
<dbReference type="RefSeq" id="WP_219551530.1">
    <property type="nucleotide sequence ID" value="NZ_JAHKRN010000076.1"/>
</dbReference>
<protein>
    <submittedName>
        <fullName evidence="2">Helitron helicase-like domain-containing protein</fullName>
    </submittedName>
</protein>
<organism evidence="2 3">
    <name type="scientific">Nonomuraea harbinensis</name>
    <dbReference type="NCBI Taxonomy" id="1286938"/>
    <lineage>
        <taxon>Bacteria</taxon>
        <taxon>Bacillati</taxon>
        <taxon>Actinomycetota</taxon>
        <taxon>Actinomycetes</taxon>
        <taxon>Streptosporangiales</taxon>
        <taxon>Streptosporangiaceae</taxon>
        <taxon>Nonomuraea</taxon>
    </lineage>
</organism>
<dbReference type="Proteomes" id="UP001596096">
    <property type="component" value="Unassembled WGS sequence"/>
</dbReference>
<dbReference type="EMBL" id="JBHSNW010000026">
    <property type="protein sequence ID" value="MFC5820557.1"/>
    <property type="molecule type" value="Genomic_DNA"/>
</dbReference>
<evidence type="ECO:0000313" key="3">
    <source>
        <dbReference type="Proteomes" id="UP001596096"/>
    </source>
</evidence>
<proteinExistence type="predicted"/>
<evidence type="ECO:0000256" key="1">
    <source>
        <dbReference type="SAM" id="MobiDB-lite"/>
    </source>
</evidence>
<sequence length="537" mass="60552">MTNPHDRALPRAVRLTMPLAQDVVEEVAKQHGVCIRPVALKRLDTHTGQWEIVDVPCGSPMEAKCPPCAKRNRHLRMAQCREGWHLDEEPTITPDEPNDEQRWLVEFRADIQAQRDDADKAGADTAELDALIEGLDEEINNAGMRGNVLGRTAPKRTRSTKRRQDAPDLPKRTMTNTTLGRTFQAPDGKTYRPSLFVTLTLPSYGKVRDGVPVDPETYDYQRAARDALHFSKLIDRFVQNLRRVAGYDVQYFATVEPQKRLAPHLHMAIRGTLPRAEIKQIAAATYHQVWWPQADKVVFDGERLPVWEQGAGYLDPDTGEVLPTWDEALDQLDADEDAEPLHVIRFGDQVDVKGVLSGTPDADQCIRYLSKYLTKSLGQSLDGGQAQQQHAARFVDALRYEPCSPTCANWLRYGIQPKGAKAGMMPGRCRSKAHKPEHLGYAGRRVLVSRKWSNKTLAEHKQDRRTWVLEALGQTDQPTDPHRYVWRPVPAGDANVPPLSVRLLRSVRERQRWLAHMAELQARAEGQDLSATEGRAA</sequence>
<accession>A0ABW1C5D2</accession>
<dbReference type="InterPro" id="IPR046828">
    <property type="entry name" value="RepSA"/>
</dbReference>
<reference evidence="3" key="1">
    <citation type="journal article" date="2019" name="Int. J. Syst. Evol. Microbiol.">
        <title>The Global Catalogue of Microorganisms (GCM) 10K type strain sequencing project: providing services to taxonomists for standard genome sequencing and annotation.</title>
        <authorList>
            <consortium name="The Broad Institute Genomics Platform"/>
            <consortium name="The Broad Institute Genome Sequencing Center for Infectious Disease"/>
            <person name="Wu L."/>
            <person name="Ma J."/>
        </authorList>
    </citation>
    <scope>NUCLEOTIDE SEQUENCE [LARGE SCALE GENOMIC DNA]</scope>
    <source>
        <strain evidence="3">CGMCC 4.7106</strain>
    </source>
</reference>
<evidence type="ECO:0000313" key="2">
    <source>
        <dbReference type="EMBL" id="MFC5820557.1"/>
    </source>
</evidence>
<gene>
    <name evidence="2" type="ORF">ACFPUY_36115</name>
</gene>
<comment type="caution">
    <text evidence="2">The sequence shown here is derived from an EMBL/GenBank/DDBJ whole genome shotgun (WGS) entry which is preliminary data.</text>
</comment>
<feature type="region of interest" description="Disordered" evidence="1">
    <location>
        <begin position="145"/>
        <end position="174"/>
    </location>
</feature>
<keyword evidence="3" id="KW-1185">Reference proteome</keyword>
<feature type="compositionally biased region" description="Basic and acidic residues" evidence="1">
    <location>
        <begin position="162"/>
        <end position="171"/>
    </location>
</feature>
<name>A0ABW1C5D2_9ACTN</name>